<dbReference type="Proteomes" id="UP000502996">
    <property type="component" value="Chromosome"/>
</dbReference>
<name>A0A6G6WIB6_9ACTN</name>
<dbReference type="EMBL" id="CP049257">
    <property type="protein sequence ID" value="QIG44835.1"/>
    <property type="molecule type" value="Genomic_DNA"/>
</dbReference>
<protein>
    <submittedName>
        <fullName evidence="1">DUF2867 domain-containing protein</fullName>
    </submittedName>
</protein>
<dbReference type="SUPFAM" id="SSF55961">
    <property type="entry name" value="Bet v1-like"/>
    <property type="match status" value="1"/>
</dbReference>
<proteinExistence type="predicted"/>
<dbReference type="Pfam" id="PF11066">
    <property type="entry name" value="DUF2867"/>
    <property type="match status" value="1"/>
</dbReference>
<dbReference type="RefSeq" id="WP_165236773.1">
    <property type="nucleotide sequence ID" value="NZ_CP049257.1"/>
</dbReference>
<evidence type="ECO:0000313" key="2">
    <source>
        <dbReference type="Proteomes" id="UP000502996"/>
    </source>
</evidence>
<organism evidence="1 2">
    <name type="scientific">Nocardioides anomalus</name>
    <dbReference type="NCBI Taxonomy" id="2712223"/>
    <lineage>
        <taxon>Bacteria</taxon>
        <taxon>Bacillati</taxon>
        <taxon>Actinomycetota</taxon>
        <taxon>Actinomycetes</taxon>
        <taxon>Propionibacteriales</taxon>
        <taxon>Nocardioidaceae</taxon>
        <taxon>Nocardioides</taxon>
    </lineage>
</organism>
<dbReference type="Gene3D" id="3.30.530.20">
    <property type="match status" value="1"/>
</dbReference>
<gene>
    <name evidence="1" type="ORF">G5V58_20465</name>
</gene>
<keyword evidence="2" id="KW-1185">Reference proteome</keyword>
<dbReference type="AlphaFoldDB" id="A0A6G6WIB6"/>
<accession>A0A6G6WIB6</accession>
<dbReference type="InterPro" id="IPR021295">
    <property type="entry name" value="DUF2867"/>
</dbReference>
<dbReference type="InterPro" id="IPR023393">
    <property type="entry name" value="START-like_dom_sf"/>
</dbReference>
<dbReference type="KEGG" id="nano:G5V58_20465"/>
<reference evidence="1 2" key="1">
    <citation type="submission" date="2020-02" db="EMBL/GenBank/DDBJ databases">
        <title>Full genome sequence of Nocardioides sp. R-3366.</title>
        <authorList>
            <person name="Im W.-T."/>
        </authorList>
    </citation>
    <scope>NUCLEOTIDE SEQUENCE [LARGE SCALE GENOMIC DNA]</scope>
    <source>
        <strain evidence="1 2">R-3366</strain>
    </source>
</reference>
<evidence type="ECO:0000313" key="1">
    <source>
        <dbReference type="EMBL" id="QIG44835.1"/>
    </source>
</evidence>
<sequence length="158" mass="17452">MDRAVKIHRSSRATTLERDADEVWSVVARAGRGPHWYVDAPPFVVRGAIDRVVGGAGRRWPVPEHEELREGDTAGFWRVTRAHRRALELVADVRSPGRVTLETTVEPGGPGRCTVRQDVTFEPDGLVGQLYMLVDLPAREVVAELTHRALLSEITAAA</sequence>